<gene>
    <name evidence="2" type="ORF">F8568_035390</name>
</gene>
<dbReference type="Proteomes" id="UP000462055">
    <property type="component" value="Unassembled WGS sequence"/>
</dbReference>
<keyword evidence="3" id="KW-1185">Reference proteome</keyword>
<comment type="caution">
    <text evidence="2">The sequence shown here is derived from an EMBL/GenBank/DDBJ whole genome shotgun (WGS) entry which is preliminary data.</text>
</comment>
<evidence type="ECO:0000313" key="2">
    <source>
        <dbReference type="EMBL" id="MWA05558.1"/>
    </source>
</evidence>
<evidence type="ECO:0000256" key="1">
    <source>
        <dbReference type="SAM" id="MobiDB-lite"/>
    </source>
</evidence>
<dbReference type="AlphaFoldDB" id="A0A6I4MHA7"/>
<dbReference type="EMBL" id="WBMS02000039">
    <property type="protein sequence ID" value="MWA05558.1"/>
    <property type="molecule type" value="Genomic_DNA"/>
</dbReference>
<accession>A0A6I4MHA7</accession>
<feature type="region of interest" description="Disordered" evidence="1">
    <location>
        <begin position="35"/>
        <end position="59"/>
    </location>
</feature>
<reference evidence="2" key="1">
    <citation type="submission" date="2019-12" db="EMBL/GenBank/DDBJ databases">
        <title>Actinomadura physcomitrii sp. nov., a novel actinomycete isolated from moss [Physcomitrium sphaericum (Ludw) Fuernr].</title>
        <authorList>
            <person name="Zhuang X."/>
        </authorList>
    </citation>
    <scope>NUCLEOTIDE SEQUENCE [LARGE SCALE GENOMIC DNA]</scope>
    <source>
        <strain evidence="2">LD22</strain>
    </source>
</reference>
<name>A0A6I4MHA7_9ACTN</name>
<sequence length="59" mass="6418">MLRFWDLDPDRAEAKVCRAVTGVSAGYWRALIGDPPDRVPCPPLRAPGARSPGRTGVSR</sequence>
<protein>
    <submittedName>
        <fullName evidence="2">Uncharacterized protein</fullName>
    </submittedName>
</protein>
<proteinExistence type="predicted"/>
<organism evidence="2 3">
    <name type="scientific">Actinomadura physcomitrii</name>
    <dbReference type="NCBI Taxonomy" id="2650748"/>
    <lineage>
        <taxon>Bacteria</taxon>
        <taxon>Bacillati</taxon>
        <taxon>Actinomycetota</taxon>
        <taxon>Actinomycetes</taxon>
        <taxon>Streptosporangiales</taxon>
        <taxon>Thermomonosporaceae</taxon>
        <taxon>Actinomadura</taxon>
    </lineage>
</organism>
<dbReference type="RefSeq" id="WP_151597995.1">
    <property type="nucleotide sequence ID" value="NZ_WBMS02000039.1"/>
</dbReference>
<evidence type="ECO:0000313" key="3">
    <source>
        <dbReference type="Proteomes" id="UP000462055"/>
    </source>
</evidence>